<dbReference type="AlphaFoldDB" id="A0AAV4QFU8"/>
<keyword evidence="2" id="KW-1185">Reference proteome</keyword>
<organism evidence="1 2">
    <name type="scientific">Caerostris extrusa</name>
    <name type="common">Bark spider</name>
    <name type="synonym">Caerostris bankana</name>
    <dbReference type="NCBI Taxonomy" id="172846"/>
    <lineage>
        <taxon>Eukaryota</taxon>
        <taxon>Metazoa</taxon>
        <taxon>Ecdysozoa</taxon>
        <taxon>Arthropoda</taxon>
        <taxon>Chelicerata</taxon>
        <taxon>Arachnida</taxon>
        <taxon>Araneae</taxon>
        <taxon>Araneomorphae</taxon>
        <taxon>Entelegynae</taxon>
        <taxon>Araneoidea</taxon>
        <taxon>Araneidae</taxon>
        <taxon>Caerostris</taxon>
    </lineage>
</organism>
<accession>A0AAV4QFU8</accession>
<gene>
    <name evidence="1" type="ORF">CEXT_240611</name>
</gene>
<dbReference type="EMBL" id="BPLR01006208">
    <property type="protein sequence ID" value="GIY08167.1"/>
    <property type="molecule type" value="Genomic_DNA"/>
</dbReference>
<sequence length="133" mass="14892">MAEERRVSVTSASQQAVGVGNADYSAISFCFRREGNFSSGRLEDREMDVIGFGRWDHPSECVGIGELPPPTFCSGKGRDKTRQRVEGYKSLPETLILDTLHYGRRKKCLTPQHQQADGVKILIIQRFRFASGV</sequence>
<name>A0AAV4QFU8_CAEEX</name>
<protein>
    <submittedName>
        <fullName evidence="1">Uncharacterized protein</fullName>
    </submittedName>
</protein>
<proteinExistence type="predicted"/>
<evidence type="ECO:0000313" key="2">
    <source>
        <dbReference type="Proteomes" id="UP001054945"/>
    </source>
</evidence>
<dbReference type="Proteomes" id="UP001054945">
    <property type="component" value="Unassembled WGS sequence"/>
</dbReference>
<comment type="caution">
    <text evidence="1">The sequence shown here is derived from an EMBL/GenBank/DDBJ whole genome shotgun (WGS) entry which is preliminary data.</text>
</comment>
<evidence type="ECO:0000313" key="1">
    <source>
        <dbReference type="EMBL" id="GIY08167.1"/>
    </source>
</evidence>
<reference evidence="1 2" key="1">
    <citation type="submission" date="2021-06" db="EMBL/GenBank/DDBJ databases">
        <title>Caerostris extrusa draft genome.</title>
        <authorList>
            <person name="Kono N."/>
            <person name="Arakawa K."/>
        </authorList>
    </citation>
    <scope>NUCLEOTIDE SEQUENCE [LARGE SCALE GENOMIC DNA]</scope>
</reference>